<evidence type="ECO:0000313" key="14">
    <source>
        <dbReference type="Proteomes" id="UP000011910"/>
    </source>
</evidence>
<accession>M7P219</accession>
<evidence type="ECO:0000256" key="9">
    <source>
        <dbReference type="ARBA" id="ARBA00022840"/>
    </source>
</evidence>
<evidence type="ECO:0000259" key="12">
    <source>
        <dbReference type="PROSITE" id="PS51163"/>
    </source>
</evidence>
<evidence type="ECO:0000256" key="7">
    <source>
        <dbReference type="ARBA" id="ARBA00022695"/>
    </source>
</evidence>
<dbReference type="GO" id="GO:0008033">
    <property type="term" value="P:tRNA processing"/>
    <property type="evidence" value="ECO:0007669"/>
    <property type="project" value="UniProtKB-KW"/>
</dbReference>
<dbReference type="PROSITE" id="PS51163">
    <property type="entry name" value="YRDC"/>
    <property type="match status" value="1"/>
</dbReference>
<dbReference type="InterPro" id="IPR050156">
    <property type="entry name" value="TC-AMP_synthase_SUA5"/>
</dbReference>
<dbReference type="eggNOG" id="COG0009">
    <property type="taxonomic scope" value="Bacteria"/>
</dbReference>
<dbReference type="PANTHER" id="PTHR17490">
    <property type="entry name" value="SUA5"/>
    <property type="match status" value="1"/>
</dbReference>
<evidence type="ECO:0000256" key="8">
    <source>
        <dbReference type="ARBA" id="ARBA00022741"/>
    </source>
</evidence>
<comment type="caution">
    <text evidence="13">The sequence shown here is derived from an EMBL/GenBank/DDBJ whole genome shotgun (WGS) entry which is preliminary data.</text>
</comment>
<sequence length="101" mass="11456">MAQIGTDLQQAVRFLMEEDLVAIPTETVYGLAGNAYSEKAVLRIFEVKRRPSFDPLIVHTPSLQAALEFVQEIPDTAYALAERFWPGPLTLILPRRISRTW</sequence>
<dbReference type="AlphaFoldDB" id="M7P219"/>
<dbReference type="EC" id="2.7.7.87" evidence="3"/>
<dbReference type="STRING" id="1279009.ADICEAN_00231"/>
<proteinExistence type="inferred from homology"/>
<evidence type="ECO:0000256" key="3">
    <source>
        <dbReference type="ARBA" id="ARBA00012584"/>
    </source>
</evidence>
<feature type="domain" description="YrdC-like" evidence="12">
    <location>
        <begin position="5"/>
        <end position="101"/>
    </location>
</feature>
<comment type="similarity">
    <text evidence="2">Belongs to the SUA5 family.</text>
</comment>
<keyword evidence="5" id="KW-0808">Transferase</keyword>
<keyword evidence="7" id="KW-0548">Nucleotidyltransferase</keyword>
<dbReference type="GO" id="GO:0003725">
    <property type="term" value="F:double-stranded RNA binding"/>
    <property type="evidence" value="ECO:0007669"/>
    <property type="project" value="InterPro"/>
</dbReference>
<evidence type="ECO:0000256" key="6">
    <source>
        <dbReference type="ARBA" id="ARBA00022694"/>
    </source>
</evidence>
<reference evidence="13 14" key="1">
    <citation type="journal article" date="2013" name="Genome Announc.">
        <title>Draft Genome Sequence of Cesiribacter andamanensis Strain AMV16T, Isolated from a Soil Sample from a Mud Volcano in the Andaman Islands, India.</title>
        <authorList>
            <person name="Shivaji S."/>
            <person name="Ara S."/>
            <person name="Begum Z."/>
            <person name="Srinivas T.N."/>
            <person name="Singh A."/>
            <person name="Kumar Pinnaka A."/>
        </authorList>
    </citation>
    <scope>NUCLEOTIDE SEQUENCE [LARGE SCALE GENOMIC DNA]</scope>
    <source>
        <strain evidence="13 14">AMV16</strain>
    </source>
</reference>
<comment type="catalytic activity">
    <reaction evidence="11">
        <text>L-threonine + hydrogencarbonate + ATP = L-threonylcarbamoyladenylate + diphosphate + H2O</text>
        <dbReference type="Rhea" id="RHEA:36407"/>
        <dbReference type="ChEBI" id="CHEBI:15377"/>
        <dbReference type="ChEBI" id="CHEBI:17544"/>
        <dbReference type="ChEBI" id="CHEBI:30616"/>
        <dbReference type="ChEBI" id="CHEBI:33019"/>
        <dbReference type="ChEBI" id="CHEBI:57926"/>
        <dbReference type="ChEBI" id="CHEBI:73682"/>
        <dbReference type="EC" id="2.7.7.87"/>
    </reaction>
</comment>
<evidence type="ECO:0000256" key="1">
    <source>
        <dbReference type="ARBA" id="ARBA00004496"/>
    </source>
</evidence>
<evidence type="ECO:0000313" key="13">
    <source>
        <dbReference type="EMBL" id="EMR04629.1"/>
    </source>
</evidence>
<dbReference type="InterPro" id="IPR017945">
    <property type="entry name" value="DHBP_synth_RibB-like_a/b_dom"/>
</dbReference>
<keyword evidence="4" id="KW-0963">Cytoplasm</keyword>
<dbReference type="Gene3D" id="3.90.870.10">
    <property type="entry name" value="DHBP synthase"/>
    <property type="match status" value="1"/>
</dbReference>
<organism evidence="13 14">
    <name type="scientific">Cesiribacter andamanensis AMV16</name>
    <dbReference type="NCBI Taxonomy" id="1279009"/>
    <lineage>
        <taxon>Bacteria</taxon>
        <taxon>Pseudomonadati</taxon>
        <taxon>Bacteroidota</taxon>
        <taxon>Cytophagia</taxon>
        <taxon>Cytophagales</taxon>
        <taxon>Cesiribacteraceae</taxon>
        <taxon>Cesiribacter</taxon>
    </lineage>
</organism>
<keyword evidence="6" id="KW-0819">tRNA processing</keyword>
<dbReference type="PANTHER" id="PTHR17490:SF16">
    <property type="entry name" value="THREONYLCARBAMOYL-AMP SYNTHASE"/>
    <property type="match status" value="1"/>
</dbReference>
<keyword evidence="14" id="KW-1185">Reference proteome</keyword>
<dbReference type="Proteomes" id="UP000011910">
    <property type="component" value="Unassembled WGS sequence"/>
</dbReference>
<dbReference type="GO" id="GO:0005524">
    <property type="term" value="F:ATP binding"/>
    <property type="evidence" value="ECO:0007669"/>
    <property type="project" value="UniProtKB-KW"/>
</dbReference>
<dbReference type="Pfam" id="PF01300">
    <property type="entry name" value="Sua5_yciO_yrdC"/>
    <property type="match status" value="1"/>
</dbReference>
<dbReference type="GO" id="GO:0000049">
    <property type="term" value="F:tRNA binding"/>
    <property type="evidence" value="ECO:0007669"/>
    <property type="project" value="TreeGrafter"/>
</dbReference>
<comment type="subcellular location">
    <subcellularLocation>
        <location evidence="1">Cytoplasm</location>
    </subcellularLocation>
</comment>
<dbReference type="GO" id="GO:0005737">
    <property type="term" value="C:cytoplasm"/>
    <property type="evidence" value="ECO:0007669"/>
    <property type="project" value="UniProtKB-SubCell"/>
</dbReference>
<dbReference type="InterPro" id="IPR006070">
    <property type="entry name" value="Sua5-like_dom"/>
</dbReference>
<evidence type="ECO:0000256" key="4">
    <source>
        <dbReference type="ARBA" id="ARBA00022490"/>
    </source>
</evidence>
<evidence type="ECO:0000256" key="5">
    <source>
        <dbReference type="ARBA" id="ARBA00022679"/>
    </source>
</evidence>
<dbReference type="EMBL" id="AODQ01000003">
    <property type="protein sequence ID" value="EMR04629.1"/>
    <property type="molecule type" value="Genomic_DNA"/>
</dbReference>
<dbReference type="GO" id="GO:0061710">
    <property type="term" value="F:L-threonylcarbamoyladenylate synthase"/>
    <property type="evidence" value="ECO:0007669"/>
    <property type="project" value="UniProtKB-EC"/>
</dbReference>
<gene>
    <name evidence="13" type="primary">rimN</name>
    <name evidence="13" type="ORF">ADICEAN_00231</name>
</gene>
<dbReference type="SUPFAM" id="SSF55821">
    <property type="entry name" value="YrdC/RibB"/>
    <property type="match status" value="1"/>
</dbReference>
<evidence type="ECO:0000256" key="10">
    <source>
        <dbReference type="ARBA" id="ARBA00029774"/>
    </source>
</evidence>
<dbReference type="GO" id="GO:0006450">
    <property type="term" value="P:regulation of translational fidelity"/>
    <property type="evidence" value="ECO:0007669"/>
    <property type="project" value="TreeGrafter"/>
</dbReference>
<evidence type="ECO:0000256" key="2">
    <source>
        <dbReference type="ARBA" id="ARBA00007663"/>
    </source>
</evidence>
<keyword evidence="8" id="KW-0547">Nucleotide-binding</keyword>
<evidence type="ECO:0000256" key="11">
    <source>
        <dbReference type="ARBA" id="ARBA00048366"/>
    </source>
</evidence>
<protein>
    <recommendedName>
        <fullName evidence="10">L-threonylcarbamoyladenylate synthase</fullName>
        <ecNumber evidence="3">2.7.7.87</ecNumber>
    </recommendedName>
    <alternativeName>
        <fullName evidence="10">L-threonylcarbamoyladenylate synthase</fullName>
    </alternativeName>
</protein>
<name>M7P219_9BACT</name>
<keyword evidence="9" id="KW-0067">ATP-binding</keyword>